<dbReference type="RefSeq" id="WP_242938209.1">
    <property type="nucleotide sequence ID" value="NZ_CP094326.1"/>
</dbReference>
<proteinExistence type="predicted"/>
<dbReference type="Proteomes" id="UP000829476">
    <property type="component" value="Chromosome"/>
</dbReference>
<dbReference type="InterPro" id="IPR011044">
    <property type="entry name" value="Quino_amine_DH_bsu"/>
</dbReference>
<accession>A0ABY3YQB2</accession>
<name>A0ABY3YQB2_9FLAO</name>
<dbReference type="EMBL" id="CP094326">
    <property type="protein sequence ID" value="UNY99838.1"/>
    <property type="molecule type" value="Genomic_DNA"/>
</dbReference>
<dbReference type="SUPFAM" id="SSF50969">
    <property type="entry name" value="YVTN repeat-like/Quinoprotein amine dehydrogenase"/>
    <property type="match status" value="1"/>
</dbReference>
<protein>
    <recommendedName>
        <fullName evidence="3">PQQ-like beta-propeller repeat protein</fullName>
    </recommendedName>
</protein>
<keyword evidence="2" id="KW-1185">Reference proteome</keyword>
<evidence type="ECO:0000313" key="2">
    <source>
        <dbReference type="Proteomes" id="UP000829476"/>
    </source>
</evidence>
<reference evidence="1 2" key="1">
    <citation type="journal article" date="2018" name="Int. J. Syst. Evol. Microbiol.">
        <title>Zhouia spongiae sp. nov., isolated from a marine sponge.</title>
        <authorList>
            <person name="Zhuang L."/>
            <person name="Lin B."/>
            <person name="Qin F."/>
            <person name="Luo L."/>
        </authorList>
    </citation>
    <scope>NUCLEOTIDE SEQUENCE [LARGE SCALE GENOMIC DNA]</scope>
    <source>
        <strain evidence="1 2">HN-Y44</strain>
    </source>
</reference>
<organism evidence="1 2">
    <name type="scientific">Zhouia spongiae</name>
    <dbReference type="NCBI Taxonomy" id="2202721"/>
    <lineage>
        <taxon>Bacteria</taxon>
        <taxon>Pseudomonadati</taxon>
        <taxon>Bacteroidota</taxon>
        <taxon>Flavobacteriia</taxon>
        <taxon>Flavobacteriales</taxon>
        <taxon>Flavobacteriaceae</taxon>
        <taxon>Zhouia</taxon>
    </lineage>
</organism>
<evidence type="ECO:0000313" key="1">
    <source>
        <dbReference type="EMBL" id="UNY99838.1"/>
    </source>
</evidence>
<sequence>MNIKKEWNNLGSKYATEINEMVEFGEKNGWENWKGKEPEDKRDHLADEIYRLLKEANKTNTIDEFREHFPPAHSPLLKFFESKGQNIGQLHFIENEKIVFLTGTAYQKRQAYVLDAKEIIELDPSIHAIGKSPRNNVFAILSDNKITTTKGWQGEIIRTFPLTETKDLGITNLIPFNDGHKVLVITSEGIYIVSPNAEKMIHPEPDLQDEEWDSYIDMENATLSNNNAYIVVGDQCNDHRILNQEGQQIGEIGPQSSYPHFCLFSKNDDQLITNSCHFYNGITIGVSTDNLNDLHIEAYADSDAYNIIDEGMRVYVGLATEDLYILGDAYGYIKAFNKKGECIWRHFLGSTISGITISDDEKTLWVGSYSGMLHKLQLGKGFRDNHTIGNGNHYEDFRLIIWKDEPVMKW</sequence>
<evidence type="ECO:0008006" key="3">
    <source>
        <dbReference type="Google" id="ProtNLM"/>
    </source>
</evidence>
<gene>
    <name evidence="1" type="ORF">MQE36_05695</name>
</gene>